<comment type="subcellular location">
    <subcellularLocation>
        <location evidence="1 4">Nucleus</location>
    </subcellularLocation>
</comment>
<comment type="similarity">
    <text evidence="2 4">Belongs to the Ninja family.</text>
</comment>
<keyword evidence="3 4" id="KW-0539">Nucleus</keyword>
<accession>A0A7J6WZW8</accession>
<dbReference type="PANTHER" id="PTHR31413:SF31">
    <property type="entry name" value="NINJA-FAMILY PROTEIN AFP3"/>
    <property type="match status" value="1"/>
</dbReference>
<dbReference type="InterPro" id="IPR012463">
    <property type="entry name" value="Ninja_motif"/>
</dbReference>
<dbReference type="PANTHER" id="PTHR31413">
    <property type="entry name" value="AFP HOMOLOG 2"/>
    <property type="match status" value="1"/>
</dbReference>
<dbReference type="GO" id="GO:0045892">
    <property type="term" value="P:negative regulation of DNA-templated transcription"/>
    <property type="evidence" value="ECO:0007669"/>
    <property type="project" value="TreeGrafter"/>
</dbReference>
<name>A0A7J6WZW8_THATH</name>
<dbReference type="Proteomes" id="UP000554482">
    <property type="component" value="Unassembled WGS sequence"/>
</dbReference>
<evidence type="ECO:0000313" key="6">
    <source>
        <dbReference type="EMBL" id="KAF5202974.1"/>
    </source>
</evidence>
<reference evidence="6 7" key="1">
    <citation type="submission" date="2020-06" db="EMBL/GenBank/DDBJ databases">
        <title>Transcriptomic and genomic resources for Thalictrum thalictroides and T. hernandezii: Facilitating candidate gene discovery in an emerging model plant lineage.</title>
        <authorList>
            <person name="Arias T."/>
            <person name="Riano-Pachon D.M."/>
            <person name="Di Stilio V.S."/>
        </authorList>
    </citation>
    <scope>NUCLEOTIDE SEQUENCE [LARGE SCALE GENOMIC DNA]</scope>
    <source>
        <strain evidence="7">cv. WT478/WT964</strain>
        <tissue evidence="6">Leaves</tissue>
    </source>
</reference>
<gene>
    <name evidence="6" type="ORF">FRX31_007437</name>
</gene>
<comment type="function">
    <text evidence="4">Acts as a negative regulator of abscisic acid (ABA) response.</text>
</comment>
<keyword evidence="7" id="KW-1185">Reference proteome</keyword>
<dbReference type="InterPro" id="IPR031307">
    <property type="entry name" value="Ninja_fam"/>
</dbReference>
<sequence>MGEAKGVDIREVEQLATQINGYPRDLLKGFTATNHHQSKFTEAKHDNEEIELNLGLSLGGRFGVDPKERELVRSSSIAGLTTFLREDDASAPPSVVFPLIRTSSLPMESEEEWRKRKELQSLRRFEAKRKRCEKQKNIRLSKDRTSLERNCDDKRGDEEGFSSMILKGKVEANTSFLGNTKQQLQFMIPNGFSPMVTPPFGMPNWASSVQGSVLDSSPNGKTNVLAAAAAQGFLPPPTPQGSVGSHGSSSSGISEFESRPVQGIINLLLLIEPIVKSLSVSCNEVLEYILKPIAIILSNYCFYLNIEFGIFFQFEFIL</sequence>
<dbReference type="GO" id="GO:0007165">
    <property type="term" value="P:signal transduction"/>
    <property type="evidence" value="ECO:0007669"/>
    <property type="project" value="InterPro"/>
</dbReference>
<dbReference type="Pfam" id="PF16136">
    <property type="entry name" value="NLS_NINJA_AFP"/>
    <property type="match status" value="1"/>
</dbReference>
<evidence type="ECO:0000256" key="4">
    <source>
        <dbReference type="RuleBase" id="RU369029"/>
    </source>
</evidence>
<comment type="caution">
    <text evidence="6">The sequence shown here is derived from an EMBL/GenBank/DDBJ whole genome shotgun (WGS) entry which is preliminary data.</text>
</comment>
<dbReference type="InterPro" id="IPR032310">
    <property type="entry name" value="NLS_NINJA_AFP-like"/>
</dbReference>
<evidence type="ECO:0000313" key="7">
    <source>
        <dbReference type="Proteomes" id="UP000554482"/>
    </source>
</evidence>
<dbReference type="OrthoDB" id="667358at2759"/>
<organism evidence="6 7">
    <name type="scientific">Thalictrum thalictroides</name>
    <name type="common">Rue-anemone</name>
    <name type="synonym">Anemone thalictroides</name>
    <dbReference type="NCBI Taxonomy" id="46969"/>
    <lineage>
        <taxon>Eukaryota</taxon>
        <taxon>Viridiplantae</taxon>
        <taxon>Streptophyta</taxon>
        <taxon>Embryophyta</taxon>
        <taxon>Tracheophyta</taxon>
        <taxon>Spermatophyta</taxon>
        <taxon>Magnoliopsida</taxon>
        <taxon>Ranunculales</taxon>
        <taxon>Ranunculaceae</taxon>
        <taxon>Thalictroideae</taxon>
        <taxon>Thalictrum</taxon>
    </lineage>
</organism>
<evidence type="ECO:0000259" key="5">
    <source>
        <dbReference type="Pfam" id="PF07897"/>
    </source>
</evidence>
<evidence type="ECO:0000256" key="3">
    <source>
        <dbReference type="ARBA" id="ARBA00023242"/>
    </source>
</evidence>
<dbReference type="AlphaFoldDB" id="A0A7J6WZW8"/>
<dbReference type="Pfam" id="PF07897">
    <property type="entry name" value="EAR"/>
    <property type="match status" value="1"/>
</dbReference>
<dbReference type="GO" id="GO:0005634">
    <property type="term" value="C:nucleus"/>
    <property type="evidence" value="ECO:0007669"/>
    <property type="project" value="UniProtKB-SubCell"/>
</dbReference>
<dbReference type="EMBL" id="JABWDY010007393">
    <property type="protein sequence ID" value="KAF5202974.1"/>
    <property type="molecule type" value="Genomic_DNA"/>
</dbReference>
<proteinExistence type="inferred from homology"/>
<evidence type="ECO:0000256" key="1">
    <source>
        <dbReference type="ARBA" id="ARBA00004123"/>
    </source>
</evidence>
<protein>
    <recommendedName>
        <fullName evidence="4">Ninja-family protein</fullName>
    </recommendedName>
    <alternativeName>
        <fullName evidence="4">ABI-binding protein</fullName>
    </alternativeName>
</protein>
<feature type="domain" description="Ethylene-responsive binding factor-associated repression" evidence="5">
    <location>
        <begin position="46"/>
        <end position="79"/>
    </location>
</feature>
<evidence type="ECO:0000256" key="2">
    <source>
        <dbReference type="ARBA" id="ARBA00006081"/>
    </source>
</evidence>